<evidence type="ECO:0000313" key="2">
    <source>
        <dbReference type="Proteomes" id="UP000680067"/>
    </source>
</evidence>
<dbReference type="EMBL" id="JAGSPN010000238">
    <property type="protein sequence ID" value="MBR7784463.1"/>
    <property type="molecule type" value="Genomic_DNA"/>
</dbReference>
<gene>
    <name evidence="1" type="ORF">KDM89_20215</name>
</gene>
<sequence length="78" mass="8946">YVAQNSACNAVPLDMYHTAMIDLQIRLSLIFPAMLQKLHQTSFVAYTFHKEIIYFPYQRFSTQCPFPPKSSESTPKSG</sequence>
<protein>
    <submittedName>
        <fullName evidence="1">Uncharacterized protein</fullName>
    </submittedName>
</protein>
<evidence type="ECO:0000313" key="1">
    <source>
        <dbReference type="EMBL" id="MBR7784463.1"/>
    </source>
</evidence>
<proteinExistence type="predicted"/>
<accession>A0A941IA62</accession>
<feature type="non-terminal residue" evidence="1">
    <location>
        <position position="1"/>
    </location>
</feature>
<comment type="caution">
    <text evidence="1">The sequence shown here is derived from an EMBL/GenBank/DDBJ whole genome shotgun (WGS) entry which is preliminary data.</text>
</comment>
<name>A0A941IA62_9BURK</name>
<keyword evidence="2" id="KW-1185">Reference proteome</keyword>
<organism evidence="1 2">
    <name type="scientific">Undibacterium luofuense</name>
    <dbReference type="NCBI Taxonomy" id="2828733"/>
    <lineage>
        <taxon>Bacteria</taxon>
        <taxon>Pseudomonadati</taxon>
        <taxon>Pseudomonadota</taxon>
        <taxon>Betaproteobacteria</taxon>
        <taxon>Burkholderiales</taxon>
        <taxon>Oxalobacteraceae</taxon>
        <taxon>Undibacterium</taxon>
    </lineage>
</organism>
<dbReference type="AlphaFoldDB" id="A0A941IA62"/>
<reference evidence="1" key="1">
    <citation type="submission" date="2021-04" db="EMBL/GenBank/DDBJ databases">
        <title>novel species isolated from subtropical streams in China.</title>
        <authorList>
            <person name="Lu H."/>
        </authorList>
    </citation>
    <scope>NUCLEOTIDE SEQUENCE</scope>
    <source>
        <strain evidence="1">LFS511W</strain>
    </source>
</reference>
<dbReference type="Proteomes" id="UP000680067">
    <property type="component" value="Unassembled WGS sequence"/>
</dbReference>